<evidence type="ECO:0000313" key="7">
    <source>
        <dbReference type="Proteomes" id="UP000694844"/>
    </source>
</evidence>
<feature type="transmembrane region" description="Helical" evidence="5">
    <location>
        <begin position="89"/>
        <end position="116"/>
    </location>
</feature>
<dbReference type="InterPro" id="IPR001841">
    <property type="entry name" value="Znf_RING"/>
</dbReference>
<evidence type="ECO:0000313" key="8">
    <source>
        <dbReference type="RefSeq" id="XP_022320061.1"/>
    </source>
</evidence>
<feature type="transmembrane region" description="Helical" evidence="5">
    <location>
        <begin position="167"/>
        <end position="188"/>
    </location>
</feature>
<feature type="compositionally biased region" description="Acidic residues" evidence="4">
    <location>
        <begin position="271"/>
        <end position="286"/>
    </location>
</feature>
<dbReference type="InterPro" id="IPR040089">
    <property type="entry name" value="RNF26_mRING-HC-C3HC5"/>
</dbReference>
<feature type="transmembrane region" description="Helical" evidence="5">
    <location>
        <begin position="136"/>
        <end position="155"/>
    </location>
</feature>
<dbReference type="GO" id="GO:0008270">
    <property type="term" value="F:zinc ion binding"/>
    <property type="evidence" value="ECO:0007669"/>
    <property type="project" value="UniProtKB-KW"/>
</dbReference>
<keyword evidence="2" id="KW-0862">Zinc</keyword>
<dbReference type="SUPFAM" id="SSF57850">
    <property type="entry name" value="RING/U-box"/>
    <property type="match status" value="1"/>
</dbReference>
<feature type="region of interest" description="Disordered" evidence="4">
    <location>
        <begin position="271"/>
        <end position="362"/>
    </location>
</feature>
<feature type="compositionally biased region" description="Acidic residues" evidence="4">
    <location>
        <begin position="294"/>
        <end position="333"/>
    </location>
</feature>
<dbReference type="GeneID" id="111122562"/>
<dbReference type="Proteomes" id="UP000694844">
    <property type="component" value="Chromosome 3"/>
</dbReference>
<name>A0A8B8CZX0_CRAVI</name>
<dbReference type="GO" id="GO:0016567">
    <property type="term" value="P:protein ubiquitination"/>
    <property type="evidence" value="ECO:0007669"/>
    <property type="project" value="TreeGrafter"/>
</dbReference>
<evidence type="ECO:0000256" key="3">
    <source>
        <dbReference type="PROSITE-ProRule" id="PRU00175"/>
    </source>
</evidence>
<evidence type="ECO:0000256" key="2">
    <source>
        <dbReference type="ARBA" id="ARBA00022833"/>
    </source>
</evidence>
<gene>
    <name evidence="8" type="primary">LOC111122562</name>
</gene>
<keyword evidence="1 3" id="KW-0479">Metal-binding</keyword>
<dbReference type="CDD" id="cd16788">
    <property type="entry name" value="mRING-HC-C3HC5_RNF26"/>
    <property type="match status" value="1"/>
</dbReference>
<dbReference type="PANTHER" id="PTHR22696">
    <property type="entry name" value="E3 UBIQUITIN-PROTEIN LIGASE RNF26"/>
    <property type="match status" value="1"/>
</dbReference>
<evidence type="ECO:0000256" key="4">
    <source>
        <dbReference type="SAM" id="MobiDB-lite"/>
    </source>
</evidence>
<dbReference type="PROSITE" id="PS50089">
    <property type="entry name" value="ZF_RING_2"/>
    <property type="match status" value="1"/>
</dbReference>
<dbReference type="GO" id="GO:0061630">
    <property type="term" value="F:ubiquitin protein ligase activity"/>
    <property type="evidence" value="ECO:0007669"/>
    <property type="project" value="TreeGrafter"/>
</dbReference>
<evidence type="ECO:0000256" key="1">
    <source>
        <dbReference type="ARBA" id="ARBA00022771"/>
    </source>
</evidence>
<accession>A0A8B8CZX0</accession>
<organism evidence="7 8">
    <name type="scientific">Crassostrea virginica</name>
    <name type="common">Eastern oyster</name>
    <dbReference type="NCBI Taxonomy" id="6565"/>
    <lineage>
        <taxon>Eukaryota</taxon>
        <taxon>Metazoa</taxon>
        <taxon>Spiralia</taxon>
        <taxon>Lophotrochozoa</taxon>
        <taxon>Mollusca</taxon>
        <taxon>Bivalvia</taxon>
        <taxon>Autobranchia</taxon>
        <taxon>Pteriomorphia</taxon>
        <taxon>Ostreida</taxon>
        <taxon>Ostreoidea</taxon>
        <taxon>Ostreidae</taxon>
        <taxon>Crassostrea</taxon>
    </lineage>
</organism>
<feature type="transmembrane region" description="Helical" evidence="5">
    <location>
        <begin position="57"/>
        <end position="77"/>
    </location>
</feature>
<dbReference type="PANTHER" id="PTHR22696:SF1">
    <property type="entry name" value="E3 UBIQUITIN-PROTEIN LIGASE RNF26"/>
    <property type="match status" value="1"/>
</dbReference>
<proteinExistence type="predicted"/>
<keyword evidence="5" id="KW-0472">Membrane</keyword>
<dbReference type="Pfam" id="PF13920">
    <property type="entry name" value="zf-C3HC4_3"/>
    <property type="match status" value="1"/>
</dbReference>
<evidence type="ECO:0000259" key="6">
    <source>
        <dbReference type="PROSITE" id="PS50089"/>
    </source>
</evidence>
<dbReference type="OrthoDB" id="1711136at2759"/>
<dbReference type="GO" id="GO:0006511">
    <property type="term" value="P:ubiquitin-dependent protein catabolic process"/>
    <property type="evidence" value="ECO:0007669"/>
    <property type="project" value="TreeGrafter"/>
</dbReference>
<protein>
    <submittedName>
        <fullName evidence="8">Uncharacterized protein LOC111122562</fullName>
    </submittedName>
</protein>
<feature type="transmembrane region" description="Helical" evidence="5">
    <location>
        <begin position="222"/>
        <end position="243"/>
    </location>
</feature>
<keyword evidence="7" id="KW-1185">Reference proteome</keyword>
<keyword evidence="5" id="KW-1133">Transmembrane helix</keyword>
<feature type="domain" description="RING-type" evidence="6">
    <location>
        <begin position="376"/>
        <end position="419"/>
    </location>
</feature>
<dbReference type="AlphaFoldDB" id="A0A8B8CZX0"/>
<feature type="compositionally biased region" description="Polar residues" evidence="4">
    <location>
        <begin position="341"/>
        <end position="354"/>
    </location>
</feature>
<evidence type="ECO:0000256" key="5">
    <source>
        <dbReference type="SAM" id="Phobius"/>
    </source>
</evidence>
<dbReference type="InterPro" id="IPR013083">
    <property type="entry name" value="Znf_RING/FYVE/PHD"/>
</dbReference>
<keyword evidence="5" id="KW-0812">Transmembrane</keyword>
<keyword evidence="1 3" id="KW-0863">Zinc-finger</keyword>
<dbReference type="Gene3D" id="3.30.40.10">
    <property type="entry name" value="Zinc/RING finger domain, C3HC4 (zinc finger)"/>
    <property type="match status" value="1"/>
</dbReference>
<dbReference type="KEGG" id="cvn:111122562"/>
<sequence length="430" mass="49238">MQDNFIMEDFMHSAYSGVCFVLRNVQHYGVYLIKINYDVISAILCFLSEVTRFLVKFMQTTFYVVVTLLTAITEFLSECLNFLKAFLQLLWKFVLLLFSILDLALKGLEQVIYFIWSGGKWTVGTLSTSVENIHVISLSIWEYLVFSFNLLLENLSNAISFCGQHSLNFIVGAYNFSVWVLFGTASLVDSAMMCFADSVRFVVDAVYYALTNIVPNTHLETYMGILIIVLFYAAIVHAVSKLYSRGYTFPYPRNVHQYNVPYPRFGNEFSDDEFGMSADEENDSETDSSRTSLEEGDEDISDEDEFSDEASELSVIDESEDDNSSNESDDSVDTIDIQLPAESQYNLRRSATPNRQKKSNSDIAMEMEREREKQMCVVCQDNKKSVLILPCRHMCLCVDCGNRIARARPLTRRICPLCREKIRTIMNVYL</sequence>
<reference evidence="8" key="1">
    <citation type="submission" date="2025-08" db="UniProtKB">
        <authorList>
            <consortium name="RefSeq"/>
        </authorList>
    </citation>
    <scope>IDENTIFICATION</scope>
    <source>
        <tissue evidence="8">Whole sample</tissue>
    </source>
</reference>
<dbReference type="SMART" id="SM00184">
    <property type="entry name" value="RING"/>
    <property type="match status" value="1"/>
</dbReference>
<dbReference type="RefSeq" id="XP_022320061.1">
    <property type="nucleotide sequence ID" value="XM_022464353.1"/>
</dbReference>